<evidence type="ECO:0000313" key="5">
    <source>
        <dbReference type="EMBL" id="MCK0537594.1"/>
    </source>
</evidence>
<organism evidence="5 6">
    <name type="scientific">Alcanivorax quisquiliarum</name>
    <dbReference type="NCBI Taxonomy" id="2933565"/>
    <lineage>
        <taxon>Bacteria</taxon>
        <taxon>Pseudomonadati</taxon>
        <taxon>Pseudomonadota</taxon>
        <taxon>Gammaproteobacteria</taxon>
        <taxon>Oceanospirillales</taxon>
        <taxon>Alcanivoracaceae</taxon>
        <taxon>Alcanivorax</taxon>
    </lineage>
</organism>
<evidence type="ECO:0000256" key="2">
    <source>
        <dbReference type="ARBA" id="ARBA00023004"/>
    </source>
</evidence>
<keyword evidence="2" id="KW-0408">Iron</keyword>
<dbReference type="InterPro" id="IPR006638">
    <property type="entry name" value="Elp3/MiaA/NifB-like_rSAM"/>
</dbReference>
<dbReference type="InterPro" id="IPR058240">
    <property type="entry name" value="rSAM_sf"/>
</dbReference>
<dbReference type="SUPFAM" id="SSF102114">
    <property type="entry name" value="Radical SAM enzymes"/>
    <property type="match status" value="1"/>
</dbReference>
<dbReference type="RefSeq" id="WP_246951340.1">
    <property type="nucleotide sequence ID" value="NZ_JALKII010000004.1"/>
</dbReference>
<dbReference type="NCBIfam" id="NF033668">
    <property type="entry name" value="rSAM_PA0069"/>
    <property type="match status" value="1"/>
</dbReference>
<keyword evidence="6" id="KW-1185">Reference proteome</keyword>
<dbReference type="SMART" id="SM00729">
    <property type="entry name" value="Elp3"/>
    <property type="match status" value="1"/>
</dbReference>
<dbReference type="InterPro" id="IPR040086">
    <property type="entry name" value="MJ0683-like"/>
</dbReference>
<proteinExistence type="predicted"/>
<evidence type="ECO:0000259" key="4">
    <source>
        <dbReference type="PROSITE" id="PS51918"/>
    </source>
</evidence>
<dbReference type="PANTHER" id="PTHR43432:SF3">
    <property type="entry name" value="SLR0285 PROTEIN"/>
    <property type="match status" value="1"/>
</dbReference>
<sequence>MLWSNTVFMYSFEAAMTRGRGSISNMPGRFTNTVTVFEPGEQGGAAQQSMQVGPAERPTRLHTQMCKSLLSRNQSPDIPFEQSINPYRGCEHGCVYCFARPTHSYLDFSPGQDFETEIICKDNAPAVLRRELARRGYQCRPVAIGTATDPYQPAERERKLTRQILEVLAEHRHPVSLITKGALVLRDLDLLAAMAQQGLATVAISVTTLDNRLKSRLEPRASAGSRRIAVMRALAEAGVPVTLLLAPVIPFINDHELEEIVAQSAAAGARSAGYVVLRLPHEVNPLWRQWLAVHYPQRAAKVMAVVNGLHGGRDYRSEWFTRQSGQGVWADLIAQRFEIALRRHGLVGERCSLRTDLFRRPAEEQLSLF</sequence>
<dbReference type="Gene3D" id="3.80.30.30">
    <property type="match status" value="1"/>
</dbReference>
<evidence type="ECO:0000313" key="6">
    <source>
        <dbReference type="Proteomes" id="UP001165524"/>
    </source>
</evidence>
<dbReference type="Proteomes" id="UP001165524">
    <property type="component" value="Unassembled WGS sequence"/>
</dbReference>
<name>A0ABT0E6Y9_9GAMM</name>
<dbReference type="InterPro" id="IPR007197">
    <property type="entry name" value="rSAM"/>
</dbReference>
<dbReference type="PROSITE" id="PS51918">
    <property type="entry name" value="RADICAL_SAM"/>
    <property type="match status" value="1"/>
</dbReference>
<feature type="domain" description="Radical SAM core" evidence="4">
    <location>
        <begin position="76"/>
        <end position="313"/>
    </location>
</feature>
<dbReference type="SFLD" id="SFLDG01084">
    <property type="entry name" value="Uncharacterised_Radical_SAM_Su"/>
    <property type="match status" value="1"/>
</dbReference>
<keyword evidence="1" id="KW-0479">Metal-binding</keyword>
<accession>A0ABT0E6Y9</accession>
<dbReference type="CDD" id="cd01335">
    <property type="entry name" value="Radical_SAM"/>
    <property type="match status" value="1"/>
</dbReference>
<gene>
    <name evidence="5" type="ORF">MU846_07720</name>
</gene>
<dbReference type="Pfam" id="PF04055">
    <property type="entry name" value="Radical_SAM"/>
    <property type="match status" value="1"/>
</dbReference>
<reference evidence="5" key="1">
    <citation type="submission" date="2022-04" db="EMBL/GenBank/DDBJ databases">
        <title>Alcanivorax sp. CY1518 draft genome sequence.</title>
        <authorList>
            <person name="Zhao G."/>
            <person name="An M."/>
        </authorList>
    </citation>
    <scope>NUCLEOTIDE SEQUENCE</scope>
    <source>
        <strain evidence="5">CY1518</strain>
    </source>
</reference>
<comment type="caution">
    <text evidence="5">The sequence shown here is derived from an EMBL/GenBank/DDBJ whole genome shotgun (WGS) entry which is preliminary data.</text>
</comment>
<dbReference type="SFLD" id="SFLDS00029">
    <property type="entry name" value="Radical_SAM"/>
    <property type="match status" value="1"/>
</dbReference>
<dbReference type="PANTHER" id="PTHR43432">
    <property type="entry name" value="SLR0285 PROTEIN"/>
    <property type="match status" value="1"/>
</dbReference>
<protein>
    <submittedName>
        <fullName evidence="5">PA0069 family radical SAM protein</fullName>
    </submittedName>
</protein>
<evidence type="ECO:0000256" key="3">
    <source>
        <dbReference type="ARBA" id="ARBA00023014"/>
    </source>
</evidence>
<evidence type="ECO:0000256" key="1">
    <source>
        <dbReference type="ARBA" id="ARBA00022723"/>
    </source>
</evidence>
<dbReference type="EMBL" id="JALKII010000004">
    <property type="protein sequence ID" value="MCK0537594.1"/>
    <property type="molecule type" value="Genomic_DNA"/>
</dbReference>
<keyword evidence="3" id="KW-0411">Iron-sulfur</keyword>